<accession>M7N9L0</accession>
<proteinExistence type="predicted"/>
<gene>
    <name evidence="1" type="ORF">ADICEAN_00943</name>
</gene>
<dbReference type="EMBL" id="AODQ01000015">
    <property type="protein sequence ID" value="EMR03886.1"/>
    <property type="molecule type" value="Genomic_DNA"/>
</dbReference>
<reference evidence="1 2" key="1">
    <citation type="journal article" date="2013" name="Genome Announc.">
        <title>Draft Genome Sequence of Cesiribacter andamanensis Strain AMV16T, Isolated from a Soil Sample from a Mud Volcano in the Andaman Islands, India.</title>
        <authorList>
            <person name="Shivaji S."/>
            <person name="Ara S."/>
            <person name="Begum Z."/>
            <person name="Srinivas T.N."/>
            <person name="Singh A."/>
            <person name="Kumar Pinnaka A."/>
        </authorList>
    </citation>
    <scope>NUCLEOTIDE SEQUENCE [LARGE SCALE GENOMIC DNA]</scope>
    <source>
        <strain evidence="1 2">AMV16</strain>
    </source>
</reference>
<comment type="caution">
    <text evidence="1">The sequence shown here is derived from an EMBL/GenBank/DDBJ whole genome shotgun (WGS) entry which is preliminary data.</text>
</comment>
<name>M7N9L0_9BACT</name>
<organism evidence="1 2">
    <name type="scientific">Cesiribacter andamanensis AMV16</name>
    <dbReference type="NCBI Taxonomy" id="1279009"/>
    <lineage>
        <taxon>Bacteria</taxon>
        <taxon>Pseudomonadati</taxon>
        <taxon>Bacteroidota</taxon>
        <taxon>Cytophagia</taxon>
        <taxon>Cytophagales</taxon>
        <taxon>Cesiribacteraceae</taxon>
        <taxon>Cesiribacter</taxon>
    </lineage>
</organism>
<sequence length="36" mass="4239">MSRYEISDVDWERIAPMLLEKVGDVGRIEGDNRQIF</sequence>
<dbReference type="AlphaFoldDB" id="M7N9L0"/>
<protein>
    <submittedName>
        <fullName evidence="1">Uncharacterized protein</fullName>
    </submittedName>
</protein>
<dbReference type="Proteomes" id="UP000011910">
    <property type="component" value="Unassembled WGS sequence"/>
</dbReference>
<evidence type="ECO:0000313" key="1">
    <source>
        <dbReference type="EMBL" id="EMR03886.1"/>
    </source>
</evidence>
<evidence type="ECO:0000313" key="2">
    <source>
        <dbReference type="Proteomes" id="UP000011910"/>
    </source>
</evidence>
<keyword evidence="2" id="KW-1185">Reference proteome</keyword>